<dbReference type="SMART" id="SM00530">
    <property type="entry name" value="HTH_XRE"/>
    <property type="match status" value="1"/>
</dbReference>
<dbReference type="GO" id="GO:0003677">
    <property type="term" value="F:DNA binding"/>
    <property type="evidence" value="ECO:0007669"/>
    <property type="project" value="InterPro"/>
</dbReference>
<reference evidence="2" key="1">
    <citation type="submission" date="2022-03" db="EMBL/GenBank/DDBJ databases">
        <title>Aurantimonas Liuensis sp. Nov., isolated from the hadal seawater of the Mariana Trench.</title>
        <authorList>
            <person name="Liu R."/>
        </authorList>
    </citation>
    <scope>NUCLEOTIDE SEQUENCE</scope>
    <source>
        <strain evidence="2">LRZ36</strain>
    </source>
</reference>
<name>A0A9X2H9R8_9HYPH</name>
<dbReference type="RefSeq" id="WP_253965596.1">
    <property type="nucleotide sequence ID" value="NZ_JALHBS010000106.1"/>
</dbReference>
<proteinExistence type="predicted"/>
<dbReference type="SUPFAM" id="SSF47413">
    <property type="entry name" value="lambda repressor-like DNA-binding domains"/>
    <property type="match status" value="1"/>
</dbReference>
<evidence type="ECO:0000313" key="2">
    <source>
        <dbReference type="EMBL" id="MCP3056796.1"/>
    </source>
</evidence>
<accession>A0A9X2H9R8</accession>
<comment type="caution">
    <text evidence="2">The sequence shown here is derived from an EMBL/GenBank/DDBJ whole genome shotgun (WGS) entry which is preliminary data.</text>
</comment>
<dbReference type="Gene3D" id="1.10.260.40">
    <property type="entry name" value="lambda repressor-like DNA-binding domains"/>
    <property type="match status" value="1"/>
</dbReference>
<dbReference type="Pfam" id="PF13560">
    <property type="entry name" value="HTH_31"/>
    <property type="match status" value="1"/>
</dbReference>
<sequence>MTPFGEKIRVMRKERGVTQGEMAAALGISSAYLSALEHGRRGRPTWELLQRIIGYLNVIWDEAEELERLAELSHPKVTVETAGLSPEATALANRLAETIAILPAEDVKRLLTALETVATRAEAALKEKRRR</sequence>
<dbReference type="EMBL" id="JALHBS010000106">
    <property type="protein sequence ID" value="MCP3056796.1"/>
    <property type="molecule type" value="Genomic_DNA"/>
</dbReference>
<feature type="domain" description="HTH cro/C1-type" evidence="1">
    <location>
        <begin position="8"/>
        <end position="66"/>
    </location>
</feature>
<dbReference type="InterPro" id="IPR001387">
    <property type="entry name" value="Cro/C1-type_HTH"/>
</dbReference>
<keyword evidence="3" id="KW-1185">Reference proteome</keyword>
<dbReference type="PROSITE" id="PS50943">
    <property type="entry name" value="HTH_CROC1"/>
    <property type="match status" value="1"/>
</dbReference>
<dbReference type="AlphaFoldDB" id="A0A9X2H9R8"/>
<evidence type="ECO:0000259" key="1">
    <source>
        <dbReference type="PROSITE" id="PS50943"/>
    </source>
</evidence>
<protein>
    <submittedName>
        <fullName evidence="2">Helix-turn-helix domain-containing protein</fullName>
    </submittedName>
</protein>
<dbReference type="Proteomes" id="UP001155220">
    <property type="component" value="Unassembled WGS sequence"/>
</dbReference>
<dbReference type="InterPro" id="IPR010982">
    <property type="entry name" value="Lambda_DNA-bd_dom_sf"/>
</dbReference>
<dbReference type="CDD" id="cd00093">
    <property type="entry name" value="HTH_XRE"/>
    <property type="match status" value="1"/>
</dbReference>
<evidence type="ECO:0000313" key="3">
    <source>
        <dbReference type="Proteomes" id="UP001155220"/>
    </source>
</evidence>
<organism evidence="2 3">
    <name type="scientific">Aurantimonas marianensis</name>
    <dbReference type="NCBI Taxonomy" id="2920428"/>
    <lineage>
        <taxon>Bacteria</taxon>
        <taxon>Pseudomonadati</taxon>
        <taxon>Pseudomonadota</taxon>
        <taxon>Alphaproteobacteria</taxon>
        <taxon>Hyphomicrobiales</taxon>
        <taxon>Aurantimonadaceae</taxon>
        <taxon>Aurantimonas</taxon>
    </lineage>
</organism>
<gene>
    <name evidence="2" type="ORF">MJ956_16820</name>
</gene>